<evidence type="ECO:0000313" key="1">
    <source>
        <dbReference type="EMBL" id="OEU91893.1"/>
    </source>
</evidence>
<proteinExistence type="predicted"/>
<comment type="caution">
    <text evidence="1">The sequence shown here is derived from an EMBL/GenBank/DDBJ whole genome shotgun (WGS) entry which is preliminary data.</text>
</comment>
<name>A0A1E7JSL8_9ACTN</name>
<evidence type="ECO:0000313" key="2">
    <source>
        <dbReference type="Proteomes" id="UP000176087"/>
    </source>
</evidence>
<reference evidence="1 2" key="1">
    <citation type="journal article" date="2016" name="Front. Microbiol.">
        <title>Comparative Genomics Analysis of Streptomyces Species Reveals Their Adaptation to the Marine Environment and Their Diversity at the Genomic Level.</title>
        <authorList>
            <person name="Tian X."/>
            <person name="Zhang Z."/>
            <person name="Yang T."/>
            <person name="Chen M."/>
            <person name="Li J."/>
            <person name="Chen F."/>
            <person name="Yang J."/>
            <person name="Li W."/>
            <person name="Zhang B."/>
            <person name="Zhang Z."/>
            <person name="Wu J."/>
            <person name="Zhang C."/>
            <person name="Long L."/>
            <person name="Xiao J."/>
        </authorList>
    </citation>
    <scope>NUCLEOTIDE SEQUENCE [LARGE SCALE GENOMIC DNA]</scope>
    <source>
        <strain evidence="1 2">SCSIO 10390</strain>
    </source>
</reference>
<dbReference type="Proteomes" id="UP000176087">
    <property type="component" value="Unassembled WGS sequence"/>
</dbReference>
<dbReference type="STRING" id="933944.AN215_05305"/>
<protein>
    <submittedName>
        <fullName evidence="1">Uncharacterized protein</fullName>
    </submittedName>
</protein>
<gene>
    <name evidence="1" type="ORF">AN215_05305</name>
</gene>
<dbReference type="PATRIC" id="fig|933944.5.peg.1589"/>
<sequence>MTSFGFERPATAGPVDTQAAIAELEHCDWDDPLTRLLLLLEIADRPAWLQEVARTARRDTTGRSSDA</sequence>
<dbReference type="AlphaFoldDB" id="A0A1E7JSL8"/>
<keyword evidence="2" id="KW-1185">Reference proteome</keyword>
<organism evidence="1 2">
    <name type="scientific">Streptomyces abyssalis</name>
    <dbReference type="NCBI Taxonomy" id="933944"/>
    <lineage>
        <taxon>Bacteria</taxon>
        <taxon>Bacillati</taxon>
        <taxon>Actinomycetota</taxon>
        <taxon>Actinomycetes</taxon>
        <taxon>Kitasatosporales</taxon>
        <taxon>Streptomycetaceae</taxon>
        <taxon>Streptomyces</taxon>
    </lineage>
</organism>
<dbReference type="EMBL" id="LJGT01000037">
    <property type="protein sequence ID" value="OEU91893.1"/>
    <property type="molecule type" value="Genomic_DNA"/>
</dbReference>
<accession>A0A1E7JSL8</accession>
<dbReference type="OrthoDB" id="4308088at2"/>
<dbReference type="RefSeq" id="WP_070009973.1">
    <property type="nucleotide sequence ID" value="NZ_LJGS01000038.1"/>
</dbReference>